<evidence type="ECO:0000313" key="10">
    <source>
        <dbReference type="Proteomes" id="UP001597214"/>
    </source>
</evidence>
<dbReference type="InterPro" id="IPR045229">
    <property type="entry name" value="TPP_enz"/>
</dbReference>
<dbReference type="InterPro" id="IPR000399">
    <property type="entry name" value="TPP-bd_CS"/>
</dbReference>
<evidence type="ECO:0000256" key="1">
    <source>
        <dbReference type="ARBA" id="ARBA00001964"/>
    </source>
</evidence>
<keyword evidence="3 4" id="KW-0786">Thiamine pyrophosphate</keyword>
<dbReference type="InterPro" id="IPR011766">
    <property type="entry name" value="TPP_enzyme_TPP-bd"/>
</dbReference>
<dbReference type="InterPro" id="IPR012000">
    <property type="entry name" value="Thiamin_PyroP_enz_cen_dom"/>
</dbReference>
<dbReference type="InterPro" id="IPR029035">
    <property type="entry name" value="DHS-like_NAD/FAD-binding_dom"/>
</dbReference>
<keyword evidence="5" id="KW-0175">Coiled coil</keyword>
<dbReference type="RefSeq" id="WP_377929077.1">
    <property type="nucleotide sequence ID" value="NZ_JBHUEM010000024.1"/>
</dbReference>
<dbReference type="CDD" id="cd07035">
    <property type="entry name" value="TPP_PYR_POX_like"/>
    <property type="match status" value="1"/>
</dbReference>
<evidence type="ECO:0000256" key="3">
    <source>
        <dbReference type="ARBA" id="ARBA00023052"/>
    </source>
</evidence>
<dbReference type="InterPro" id="IPR012001">
    <property type="entry name" value="Thiamin_PyroP_enz_TPP-bd_dom"/>
</dbReference>
<gene>
    <name evidence="9" type="ORF">ACFSCX_15075</name>
</gene>
<dbReference type="SUPFAM" id="SSF52518">
    <property type="entry name" value="Thiamin diphosphate-binding fold (THDP-binding)"/>
    <property type="match status" value="2"/>
</dbReference>
<comment type="cofactor">
    <cofactor evidence="1">
        <name>thiamine diphosphate</name>
        <dbReference type="ChEBI" id="CHEBI:58937"/>
    </cofactor>
</comment>
<evidence type="ECO:0000256" key="5">
    <source>
        <dbReference type="SAM" id="Coils"/>
    </source>
</evidence>
<evidence type="ECO:0000256" key="4">
    <source>
        <dbReference type="RuleBase" id="RU362132"/>
    </source>
</evidence>
<dbReference type="CDD" id="cd00568">
    <property type="entry name" value="TPP_enzymes"/>
    <property type="match status" value="1"/>
</dbReference>
<evidence type="ECO:0000313" key="9">
    <source>
        <dbReference type="EMBL" id="MFD1737857.1"/>
    </source>
</evidence>
<dbReference type="PANTHER" id="PTHR18968">
    <property type="entry name" value="THIAMINE PYROPHOSPHATE ENZYMES"/>
    <property type="match status" value="1"/>
</dbReference>
<evidence type="ECO:0000259" key="7">
    <source>
        <dbReference type="Pfam" id="PF02775"/>
    </source>
</evidence>
<proteinExistence type="inferred from homology"/>
<dbReference type="Pfam" id="PF02776">
    <property type="entry name" value="TPP_enzyme_N"/>
    <property type="match status" value="1"/>
</dbReference>
<feature type="domain" description="Thiamine pyrophosphate enzyme central" evidence="6">
    <location>
        <begin position="192"/>
        <end position="325"/>
    </location>
</feature>
<dbReference type="EMBL" id="JBHUEM010000024">
    <property type="protein sequence ID" value="MFD1737857.1"/>
    <property type="molecule type" value="Genomic_DNA"/>
</dbReference>
<dbReference type="Gene3D" id="3.40.50.970">
    <property type="match status" value="2"/>
</dbReference>
<comment type="similarity">
    <text evidence="2 4">Belongs to the TPP enzyme family.</text>
</comment>
<dbReference type="Pfam" id="PF00205">
    <property type="entry name" value="TPP_enzyme_M"/>
    <property type="match status" value="1"/>
</dbReference>
<evidence type="ECO:0000256" key="2">
    <source>
        <dbReference type="ARBA" id="ARBA00007812"/>
    </source>
</evidence>
<protein>
    <submittedName>
        <fullName evidence="9">Thiamine pyrophosphate-binding protein</fullName>
    </submittedName>
</protein>
<organism evidence="9 10">
    <name type="scientific">Bacillus salitolerans</name>
    <dbReference type="NCBI Taxonomy" id="1437434"/>
    <lineage>
        <taxon>Bacteria</taxon>
        <taxon>Bacillati</taxon>
        <taxon>Bacillota</taxon>
        <taxon>Bacilli</taxon>
        <taxon>Bacillales</taxon>
        <taxon>Bacillaceae</taxon>
        <taxon>Bacillus</taxon>
    </lineage>
</organism>
<accession>A0ABW4LRZ4</accession>
<reference evidence="10" key="1">
    <citation type="journal article" date="2019" name="Int. J. Syst. Evol. Microbiol.">
        <title>The Global Catalogue of Microorganisms (GCM) 10K type strain sequencing project: providing services to taxonomists for standard genome sequencing and annotation.</title>
        <authorList>
            <consortium name="The Broad Institute Genomics Platform"/>
            <consortium name="The Broad Institute Genome Sequencing Center for Infectious Disease"/>
            <person name="Wu L."/>
            <person name="Ma J."/>
        </authorList>
    </citation>
    <scope>NUCLEOTIDE SEQUENCE [LARGE SCALE GENOMIC DNA]</scope>
    <source>
        <strain evidence="10">CCUG 49339</strain>
    </source>
</reference>
<comment type="caution">
    <text evidence="9">The sequence shown here is derived from an EMBL/GenBank/DDBJ whole genome shotgun (WGS) entry which is preliminary data.</text>
</comment>
<keyword evidence="10" id="KW-1185">Reference proteome</keyword>
<dbReference type="Pfam" id="PF02775">
    <property type="entry name" value="TPP_enzyme_C"/>
    <property type="match status" value="1"/>
</dbReference>
<feature type="coiled-coil region" evidence="5">
    <location>
        <begin position="346"/>
        <end position="377"/>
    </location>
</feature>
<dbReference type="Proteomes" id="UP001597214">
    <property type="component" value="Unassembled WGS sequence"/>
</dbReference>
<dbReference type="Gene3D" id="3.40.50.1220">
    <property type="entry name" value="TPP-binding domain"/>
    <property type="match status" value="1"/>
</dbReference>
<dbReference type="PROSITE" id="PS00187">
    <property type="entry name" value="TPP_ENZYMES"/>
    <property type="match status" value="1"/>
</dbReference>
<dbReference type="SUPFAM" id="SSF52467">
    <property type="entry name" value="DHS-like NAD/FAD-binding domain"/>
    <property type="match status" value="1"/>
</dbReference>
<dbReference type="PANTHER" id="PTHR18968:SF13">
    <property type="entry name" value="ACETOLACTATE SYNTHASE CATALYTIC SUBUNIT, MITOCHONDRIAL"/>
    <property type="match status" value="1"/>
</dbReference>
<feature type="domain" description="Thiamine pyrophosphate enzyme N-terminal TPP-binding" evidence="8">
    <location>
        <begin position="3"/>
        <end position="108"/>
    </location>
</feature>
<dbReference type="InterPro" id="IPR029061">
    <property type="entry name" value="THDP-binding"/>
</dbReference>
<sequence length="582" mass="63478">MEKVSSILARHMKKWGVTHIFGIPGKAIVPLLLEIDTTNIEFILSKHESGAGFEAAGYSLLSNSLGVAVGTSGPGGTNLITAAAQAKAFHIPVLIITGHPSIKDVGKALGQDSTLFGTDLVEMFRPVTKFSVRIERGDQVKSYLSHALEKAFSGVKGPVHLSIPADVLTEEIEPFEMNLPESQHVVSSNYHEVIDVLNNAKRPALILGKGVHSSKAYEEVRRIAEVWGIPVMTTPGGKGTFPSKHSLSLGAYGLGGTDESEAYVEEGIDVMLVIGTKLTDMSLAGFREEHFPKRVIHFDYDQTFIGKTIDVPTLFIQGDLKRNLQLIISEMMRRGLGNDSASIRILEEERVINHDLKRNLQQLLDEMNRRGQAIDAELLGVALEQASSIEQYDQGDWLSSKTCMEVMNDVLPSESIIFGDAGSHSYYAIKYLDIKQPGTFFFDDVFGAMGYAIGYSIGAKLAAPNKKVICLTGDGCMFMHGAEVSTAVNSNAPVIFIVMNNSGLDMVDKGMKNMTGKSVGTTYSHPVDIYQFALSMGALPYKCRTAEEFKHSLQTALGYNKAVVIEVLVDPDEVPPTMRRTL</sequence>
<name>A0ABW4LRZ4_9BACI</name>
<evidence type="ECO:0000259" key="6">
    <source>
        <dbReference type="Pfam" id="PF00205"/>
    </source>
</evidence>
<feature type="domain" description="Thiamine pyrophosphate enzyme TPP-binding" evidence="7">
    <location>
        <begin position="420"/>
        <end position="567"/>
    </location>
</feature>
<evidence type="ECO:0000259" key="8">
    <source>
        <dbReference type="Pfam" id="PF02776"/>
    </source>
</evidence>